<dbReference type="EMBL" id="NMUL01000046">
    <property type="protein sequence ID" value="OXM61523.1"/>
    <property type="molecule type" value="Genomic_DNA"/>
</dbReference>
<dbReference type="InterPro" id="IPR000412">
    <property type="entry name" value="ABC_2_transport"/>
</dbReference>
<dbReference type="PIRSF" id="PIRSF006648">
    <property type="entry name" value="DrrB"/>
    <property type="match status" value="1"/>
</dbReference>
<dbReference type="InterPro" id="IPR047817">
    <property type="entry name" value="ABC2_TM_bact-type"/>
</dbReference>
<comment type="caution">
    <text evidence="11">The sequence shown here is derived from an EMBL/GenBank/DDBJ whole genome shotgun (WGS) entry which is preliminary data.</text>
</comment>
<evidence type="ECO:0000256" key="9">
    <source>
        <dbReference type="RuleBase" id="RU361157"/>
    </source>
</evidence>
<feature type="transmembrane region" description="Helical" evidence="9">
    <location>
        <begin position="129"/>
        <end position="153"/>
    </location>
</feature>
<protein>
    <recommendedName>
        <fullName evidence="9">Transport permease protein</fullName>
    </recommendedName>
</protein>
<gene>
    <name evidence="11" type="ORF">CF165_38215</name>
</gene>
<comment type="subcellular location">
    <subcellularLocation>
        <location evidence="1 9">Cell membrane</location>
        <topology evidence="1 9">Multi-pass membrane protein</topology>
    </subcellularLocation>
</comment>
<keyword evidence="3 9" id="KW-0813">Transport</keyword>
<evidence type="ECO:0000259" key="10">
    <source>
        <dbReference type="PROSITE" id="PS51012"/>
    </source>
</evidence>
<evidence type="ECO:0000256" key="7">
    <source>
        <dbReference type="ARBA" id="ARBA00023136"/>
    </source>
</evidence>
<dbReference type="InterPro" id="IPR013525">
    <property type="entry name" value="ABC2_TM"/>
</dbReference>
<feature type="transmembrane region" description="Helical" evidence="9">
    <location>
        <begin position="221"/>
        <end position="239"/>
    </location>
</feature>
<dbReference type="PROSITE" id="PS51012">
    <property type="entry name" value="ABC_TM2"/>
    <property type="match status" value="1"/>
</dbReference>
<evidence type="ECO:0000256" key="5">
    <source>
        <dbReference type="ARBA" id="ARBA00022692"/>
    </source>
</evidence>
<keyword evidence="6 9" id="KW-1133">Transmembrane helix</keyword>
<keyword evidence="7 9" id="KW-0472">Membrane</keyword>
<dbReference type="RefSeq" id="WP_093952475.1">
    <property type="nucleotide sequence ID" value="NZ_NMUL01000046.1"/>
</dbReference>
<evidence type="ECO:0000313" key="11">
    <source>
        <dbReference type="EMBL" id="OXM61523.1"/>
    </source>
</evidence>
<feature type="transmembrane region" description="Helical" evidence="9">
    <location>
        <begin position="54"/>
        <end position="73"/>
    </location>
</feature>
<dbReference type="GO" id="GO:0046677">
    <property type="term" value="P:response to antibiotic"/>
    <property type="evidence" value="ECO:0007669"/>
    <property type="project" value="UniProtKB-KW"/>
</dbReference>
<reference evidence="12" key="1">
    <citation type="submission" date="2017-07" db="EMBL/GenBank/DDBJ databases">
        <title>Comparative genome mining reveals phylogenetic distribution patterns of secondary metabolites in Amycolatopsis.</title>
        <authorList>
            <person name="Adamek M."/>
            <person name="Alanjary M."/>
            <person name="Sales-Ortells H."/>
            <person name="Goodfellow M."/>
            <person name="Bull A.T."/>
            <person name="Kalinowski J."/>
            <person name="Ziemert N."/>
        </authorList>
    </citation>
    <scope>NUCLEOTIDE SEQUENCE [LARGE SCALE GENOMIC DNA]</scope>
    <source>
        <strain evidence="12">H5</strain>
    </source>
</reference>
<keyword evidence="12" id="KW-1185">Reference proteome</keyword>
<feature type="transmembrane region" description="Helical" evidence="9">
    <location>
        <begin position="160"/>
        <end position="179"/>
    </location>
</feature>
<feature type="transmembrane region" description="Helical" evidence="9">
    <location>
        <begin position="94"/>
        <end position="123"/>
    </location>
</feature>
<dbReference type="GO" id="GO:0043190">
    <property type="term" value="C:ATP-binding cassette (ABC) transporter complex"/>
    <property type="evidence" value="ECO:0007669"/>
    <property type="project" value="InterPro"/>
</dbReference>
<feature type="transmembrane region" description="Helical" evidence="9">
    <location>
        <begin position="21"/>
        <end position="42"/>
    </location>
</feature>
<evidence type="ECO:0000256" key="2">
    <source>
        <dbReference type="ARBA" id="ARBA00007783"/>
    </source>
</evidence>
<organism evidence="11 12">
    <name type="scientific">Amycolatopsis vastitatis</name>
    <dbReference type="NCBI Taxonomy" id="1905142"/>
    <lineage>
        <taxon>Bacteria</taxon>
        <taxon>Bacillati</taxon>
        <taxon>Actinomycetota</taxon>
        <taxon>Actinomycetes</taxon>
        <taxon>Pseudonocardiales</taxon>
        <taxon>Pseudonocardiaceae</taxon>
        <taxon>Amycolatopsis</taxon>
    </lineage>
</organism>
<evidence type="ECO:0000256" key="8">
    <source>
        <dbReference type="ARBA" id="ARBA00023251"/>
    </source>
</evidence>
<feature type="domain" description="ABC transmembrane type-2" evidence="10">
    <location>
        <begin position="14"/>
        <end position="242"/>
    </location>
</feature>
<dbReference type="Pfam" id="PF01061">
    <property type="entry name" value="ABC2_membrane"/>
    <property type="match status" value="1"/>
</dbReference>
<dbReference type="AlphaFoldDB" id="A0A229SRP4"/>
<dbReference type="Proteomes" id="UP000215199">
    <property type="component" value="Unassembled WGS sequence"/>
</dbReference>
<name>A0A229SRP4_9PSEU</name>
<accession>A0A229SRP4</accession>
<evidence type="ECO:0000256" key="4">
    <source>
        <dbReference type="ARBA" id="ARBA00022475"/>
    </source>
</evidence>
<keyword evidence="4 9" id="KW-1003">Cell membrane</keyword>
<dbReference type="PANTHER" id="PTHR30294:SF38">
    <property type="entry name" value="TRANSPORT PERMEASE PROTEIN"/>
    <property type="match status" value="1"/>
</dbReference>
<evidence type="ECO:0000256" key="6">
    <source>
        <dbReference type="ARBA" id="ARBA00022989"/>
    </source>
</evidence>
<proteinExistence type="inferred from homology"/>
<dbReference type="PANTHER" id="PTHR30294">
    <property type="entry name" value="MEMBRANE COMPONENT OF ABC TRANSPORTER YHHJ-RELATED"/>
    <property type="match status" value="1"/>
</dbReference>
<keyword evidence="5 9" id="KW-0812">Transmembrane</keyword>
<comment type="similarity">
    <text evidence="2 9">Belongs to the ABC-2 integral membrane protein family.</text>
</comment>
<sequence>MNPALTLATTRRILTQLRHDPRTVVMLILVPTLLMVLLRYVFNSTLVFSHVAPALLGVFPFLIMFLIASITTLRERTTATLERLMTLPIGRLDLLFGYALAFGAIAVVQVAVAAGVSLWWLGLDLAGPVAMLLLIALLDALLGMALGLFVSAFARTEFQAVQFMPVFVLPQILLCGLFVPRADMGWLLRWLSDVMPLSYAVEALNRVTAAATIDAVILRDLLVVACCALLALMLGAATLRRRTP</sequence>
<evidence type="ECO:0000256" key="3">
    <source>
        <dbReference type="ARBA" id="ARBA00022448"/>
    </source>
</evidence>
<dbReference type="GO" id="GO:0140359">
    <property type="term" value="F:ABC-type transporter activity"/>
    <property type="evidence" value="ECO:0007669"/>
    <property type="project" value="InterPro"/>
</dbReference>
<keyword evidence="8" id="KW-0046">Antibiotic resistance</keyword>
<evidence type="ECO:0000256" key="1">
    <source>
        <dbReference type="ARBA" id="ARBA00004651"/>
    </source>
</evidence>
<dbReference type="OrthoDB" id="9776218at2"/>
<dbReference type="InterPro" id="IPR051449">
    <property type="entry name" value="ABC-2_transporter_component"/>
</dbReference>
<evidence type="ECO:0000313" key="12">
    <source>
        <dbReference type="Proteomes" id="UP000215199"/>
    </source>
</evidence>